<feature type="domain" description="Mon2/Sec7/BIG1-like dimerisation and cyclophilin-binding" evidence="7">
    <location>
        <begin position="82"/>
        <end position="141"/>
    </location>
</feature>
<dbReference type="RefSeq" id="XP_026683821.1">
    <property type="nucleotide sequence ID" value="XM_026828020.1"/>
</dbReference>
<evidence type="ECO:0000313" key="9">
    <source>
        <dbReference type="RefSeq" id="XP_026683821.1"/>
    </source>
</evidence>
<evidence type="ECO:0000256" key="2">
    <source>
        <dbReference type="ARBA" id="ARBA00022927"/>
    </source>
</evidence>
<evidence type="ECO:0000256" key="1">
    <source>
        <dbReference type="ARBA" id="ARBA00022448"/>
    </source>
</evidence>
<protein>
    <submittedName>
        <fullName evidence="9">Brefeldin A-inhibited guanine nucleotide-exchange protein 1</fullName>
    </submittedName>
</protein>
<accession>A0A3Q0J5W3</accession>
<organism evidence="8 9">
    <name type="scientific">Diaphorina citri</name>
    <name type="common">Asian citrus psyllid</name>
    <dbReference type="NCBI Taxonomy" id="121845"/>
    <lineage>
        <taxon>Eukaryota</taxon>
        <taxon>Metazoa</taxon>
        <taxon>Ecdysozoa</taxon>
        <taxon>Arthropoda</taxon>
        <taxon>Hexapoda</taxon>
        <taxon>Insecta</taxon>
        <taxon>Pterygota</taxon>
        <taxon>Neoptera</taxon>
        <taxon>Paraneoptera</taxon>
        <taxon>Hemiptera</taxon>
        <taxon>Sternorrhyncha</taxon>
        <taxon>Psylloidea</taxon>
        <taxon>Psyllidae</taxon>
        <taxon>Diaphorininae</taxon>
        <taxon>Diaphorina</taxon>
    </lineage>
</organism>
<dbReference type="SUPFAM" id="SSF48425">
    <property type="entry name" value="Sec7 domain"/>
    <property type="match status" value="1"/>
</dbReference>
<feature type="chain" id="PRO_5017932805" evidence="4">
    <location>
        <begin position="18"/>
        <end position="761"/>
    </location>
</feature>
<dbReference type="SUPFAM" id="SSF54197">
    <property type="entry name" value="HIT-like"/>
    <property type="match status" value="1"/>
</dbReference>
<dbReference type="GO" id="GO:0032012">
    <property type="term" value="P:regulation of ARF protein signal transduction"/>
    <property type="evidence" value="ECO:0007669"/>
    <property type="project" value="InterPro"/>
</dbReference>
<evidence type="ECO:0000259" key="7">
    <source>
        <dbReference type="Pfam" id="PF16213"/>
    </source>
</evidence>
<keyword evidence="2" id="KW-0653">Protein transport</keyword>
<keyword evidence="4" id="KW-0732">Signal</keyword>
<dbReference type="PaxDb" id="121845-A0A3Q0J5W3"/>
<feature type="compositionally biased region" description="Polar residues" evidence="3">
    <location>
        <begin position="293"/>
        <end position="322"/>
    </location>
</feature>
<feature type="region of interest" description="Disordered" evidence="3">
    <location>
        <begin position="289"/>
        <end position="363"/>
    </location>
</feature>
<gene>
    <name evidence="9" type="primary">LOC103515278</name>
</gene>
<feature type="region of interest" description="Disordered" evidence="3">
    <location>
        <begin position="634"/>
        <end position="678"/>
    </location>
</feature>
<dbReference type="GO" id="GO:0005085">
    <property type="term" value="F:guanyl-nucleotide exchange factor activity"/>
    <property type="evidence" value="ECO:0007669"/>
    <property type="project" value="InterPro"/>
</dbReference>
<dbReference type="GeneID" id="103515278"/>
<dbReference type="PANTHER" id="PTHR10663:SF375">
    <property type="entry name" value="LD29171P"/>
    <property type="match status" value="1"/>
</dbReference>
<dbReference type="Pfam" id="PF12783">
    <property type="entry name" value="Sec7-like_HUS"/>
    <property type="match status" value="1"/>
</dbReference>
<evidence type="ECO:0000259" key="6">
    <source>
        <dbReference type="Pfam" id="PF12783"/>
    </source>
</evidence>
<dbReference type="Gene3D" id="1.10.220.20">
    <property type="match status" value="1"/>
</dbReference>
<evidence type="ECO:0000256" key="3">
    <source>
        <dbReference type="SAM" id="MobiDB-lite"/>
    </source>
</evidence>
<proteinExistence type="predicted"/>
<evidence type="ECO:0000256" key="4">
    <source>
        <dbReference type="SAM" id="SignalP"/>
    </source>
</evidence>
<dbReference type="InterPro" id="IPR032629">
    <property type="entry name" value="DCB_dom"/>
</dbReference>
<dbReference type="GO" id="GO:0015031">
    <property type="term" value="P:protein transport"/>
    <property type="evidence" value="ECO:0007669"/>
    <property type="project" value="UniProtKB-KW"/>
</dbReference>
<feature type="compositionally biased region" description="Polar residues" evidence="3">
    <location>
        <begin position="199"/>
        <end position="218"/>
    </location>
</feature>
<keyword evidence="8" id="KW-1185">Reference proteome</keyword>
<name>A0A3Q0J5W3_DIACI</name>
<dbReference type="Pfam" id="PF01369">
    <property type="entry name" value="Sec7"/>
    <property type="match status" value="1"/>
</dbReference>
<feature type="compositionally biased region" description="Basic and acidic residues" evidence="3">
    <location>
        <begin position="260"/>
        <end position="275"/>
    </location>
</feature>
<evidence type="ECO:0000259" key="5">
    <source>
        <dbReference type="Pfam" id="PF01369"/>
    </source>
</evidence>
<evidence type="ECO:0000313" key="8">
    <source>
        <dbReference type="Proteomes" id="UP000079169"/>
    </source>
</evidence>
<feature type="domain" description="SEC7" evidence="5">
    <location>
        <begin position="687"/>
        <end position="728"/>
    </location>
</feature>
<feature type="domain" description="Mon2/Sec7/BIG1-like HUS" evidence="6">
    <location>
        <begin position="406"/>
        <end position="564"/>
    </location>
</feature>
<feature type="signal peptide" evidence="4">
    <location>
        <begin position="1"/>
        <end position="17"/>
    </location>
</feature>
<sequence length="761" mass="84453">MKYQWILICCLVKCAVCKYKQPNPEKYFMALHVAMIERNLIEYEDDNLTIIDDWNPKGANHYIVISKRYIRGIRHERRNLRQALLTVVTSQQVEVHGSTILLAVKTCYDINIASKNLINQTTARATLTQMLNVIFSRMESQAAYEEDVRNKQNIAHTNTKSDSVIPPPPQDTPPNVSTNQEAREDPPPNGLTNEEAGLSQDTPPNTNQAQEDPPSTNKNQDKHTPSQLTNEEAERSQDTPSSVSTNEREGLSQDTPTELANERRESGEISSEEVARELVDSVISTAVEKCEENQSTPDPTPNGSIPHQNTPNTTLSDQTITPDTEHLEPTTPRSSVDLGLTSPGAEYTGCMSVSTSAPSVTSETPTVENMSEILETHSTHNSSLGRVNSQESIETNSVAQFSHILQKDAFIVFRSMCRLSMKPLTQETPDPKSCELRSKILSLHLLLSILQSAGPVFRSNSMFIAAIKQYLCVALSKNGVSPVPEVFELSLSIFLALLDKFKAHLKIQIEVFFKEIFLNILETSTSSFQHKWIVIQALIRFCADAQSVVDMYVNYDCDLSAANLFERLVKDLSKIAQGRQALELGATPEQEKCMRTCGLECLVSVLKCMVEWSKDLYVNPNLQTNLYLGAERNVREPESNPDSHLVSPRDPTIRSFGGSATSLASGESGGNRESPDTPHQLQVLKHQKEVWETGIQTFNQKPNKGIQFLQEQGLLGSTPGEVAEWLSAGVQFSDTLQAWSEVTKHAIVVPVLIILAPTAHS</sequence>
<feature type="region of interest" description="Disordered" evidence="3">
    <location>
        <begin position="158"/>
        <end position="275"/>
    </location>
</feature>
<dbReference type="KEGG" id="dci:103515278"/>
<dbReference type="InterPro" id="IPR032691">
    <property type="entry name" value="Mon2/Sec7/BIG1-like_HUS"/>
</dbReference>
<reference evidence="9" key="1">
    <citation type="submission" date="2025-08" db="UniProtKB">
        <authorList>
            <consortium name="RefSeq"/>
        </authorList>
    </citation>
    <scope>IDENTIFICATION</scope>
</reference>
<dbReference type="InterPro" id="IPR036265">
    <property type="entry name" value="HIT-like_sf"/>
</dbReference>
<dbReference type="InterPro" id="IPR035999">
    <property type="entry name" value="Sec7_dom_sf"/>
</dbReference>
<feature type="compositionally biased region" description="Polar residues" evidence="3">
    <location>
        <begin position="351"/>
        <end position="363"/>
    </location>
</feature>
<dbReference type="STRING" id="121845.A0A3Q0J5W3"/>
<dbReference type="InterPro" id="IPR000904">
    <property type="entry name" value="Sec7_dom"/>
</dbReference>
<dbReference type="Proteomes" id="UP000079169">
    <property type="component" value="Unplaced"/>
</dbReference>
<dbReference type="AlphaFoldDB" id="A0A3Q0J5W3"/>
<dbReference type="PANTHER" id="PTHR10663">
    <property type="entry name" value="GUANYL-NUCLEOTIDE EXCHANGE FACTOR"/>
    <property type="match status" value="1"/>
</dbReference>
<dbReference type="Pfam" id="PF16213">
    <property type="entry name" value="DCB"/>
    <property type="match status" value="1"/>
</dbReference>
<keyword evidence="1" id="KW-0813">Transport</keyword>